<reference evidence="1 2" key="1">
    <citation type="submission" date="2023-07" db="EMBL/GenBank/DDBJ databases">
        <authorList>
            <person name="Peeters C."/>
        </authorList>
    </citation>
    <scope>NUCLEOTIDE SEQUENCE [LARGE SCALE GENOMIC DNA]</scope>
    <source>
        <strain evidence="1 2">LMG 18091</strain>
    </source>
</reference>
<dbReference type="Gene3D" id="2.40.50.100">
    <property type="match status" value="1"/>
</dbReference>
<evidence type="ECO:0000313" key="2">
    <source>
        <dbReference type="Proteomes" id="UP001189915"/>
    </source>
</evidence>
<dbReference type="EMBL" id="CATWAF010000001">
    <property type="protein sequence ID" value="CAJ0686177.1"/>
    <property type="molecule type" value="Genomic_DNA"/>
</dbReference>
<accession>A0AAD2EJG3</accession>
<evidence type="ECO:0000313" key="1">
    <source>
        <dbReference type="EMBL" id="CAJ0686177.1"/>
    </source>
</evidence>
<dbReference type="RefSeq" id="WP_316868471.1">
    <property type="nucleotide sequence ID" value="NZ_CATWAF010000001.1"/>
</dbReference>
<comment type="caution">
    <text evidence="1">The sequence shown here is derived from an EMBL/GenBank/DDBJ whole genome shotgun (WGS) entry which is preliminary data.</text>
</comment>
<dbReference type="SUPFAM" id="SSF51230">
    <property type="entry name" value="Single hybrid motif"/>
    <property type="match status" value="1"/>
</dbReference>
<gene>
    <name evidence="1" type="ORF">LMG18091_00532</name>
</gene>
<dbReference type="InterPro" id="IPR011053">
    <property type="entry name" value="Single_hybrid_motif"/>
</dbReference>
<name>A0AAD2EJG3_9RALS</name>
<sequence>MKIEHIRQICTWLAATDITEFELQGPGVRLSLRNERPMLPQISAQPVSAASGAHAVATSQEVVRAGSVGVFRHQHPQQAAPLAMVGMPVRASQPVGLLQIGPLLLPVLAPCEAVVQDMPVPDGTVVGWGTPLVVLATLTTEKRATWKSI</sequence>
<dbReference type="Proteomes" id="UP001189915">
    <property type="component" value="Unassembled WGS sequence"/>
</dbReference>
<protein>
    <submittedName>
        <fullName evidence="1">Uncharacterized protein</fullName>
    </submittedName>
</protein>
<dbReference type="AlphaFoldDB" id="A0AAD2EJG3"/>
<keyword evidence="2" id="KW-1185">Reference proteome</keyword>
<organism evidence="1 2">
    <name type="scientific">Ralstonia wenshanensis</name>
    <dbReference type="NCBI Taxonomy" id="2842456"/>
    <lineage>
        <taxon>Bacteria</taxon>
        <taxon>Pseudomonadati</taxon>
        <taxon>Pseudomonadota</taxon>
        <taxon>Betaproteobacteria</taxon>
        <taxon>Burkholderiales</taxon>
        <taxon>Burkholderiaceae</taxon>
        <taxon>Ralstonia</taxon>
    </lineage>
</organism>
<proteinExistence type="predicted"/>